<feature type="region of interest" description="Disordered" evidence="1">
    <location>
        <begin position="140"/>
        <end position="163"/>
    </location>
</feature>
<dbReference type="PANTHER" id="PTHR14740:SF3">
    <property type="entry name" value="CASPASE ACTIVITY AND APOPTOSIS INHIBITOR 1"/>
    <property type="match status" value="1"/>
</dbReference>
<dbReference type="PANTHER" id="PTHR14740">
    <property type="entry name" value="CASPASE ACTIVITY AND APOPTOSIS INHIBITOR 1"/>
    <property type="match status" value="1"/>
</dbReference>
<dbReference type="Pfam" id="PF15335">
    <property type="entry name" value="CAAP1"/>
    <property type="match status" value="1"/>
</dbReference>
<evidence type="ECO:0000313" key="2">
    <source>
        <dbReference type="EMBL" id="MAA12422.1"/>
    </source>
</evidence>
<protein>
    <submittedName>
        <fullName evidence="2">Protein containing CAAP1 domain</fullName>
    </submittedName>
</protein>
<name>A0A224YF41_9ACAR</name>
<organism evidence="2">
    <name type="scientific">Rhipicephalus zambeziensis</name>
    <dbReference type="NCBI Taxonomy" id="60191"/>
    <lineage>
        <taxon>Eukaryota</taxon>
        <taxon>Metazoa</taxon>
        <taxon>Ecdysozoa</taxon>
        <taxon>Arthropoda</taxon>
        <taxon>Chelicerata</taxon>
        <taxon>Arachnida</taxon>
        <taxon>Acari</taxon>
        <taxon>Parasitiformes</taxon>
        <taxon>Ixodida</taxon>
        <taxon>Ixodoidea</taxon>
        <taxon>Ixodidae</taxon>
        <taxon>Rhipicephalinae</taxon>
        <taxon>Rhipicephalus</taxon>
        <taxon>Rhipicephalus</taxon>
    </lineage>
</organism>
<dbReference type="GO" id="GO:0042981">
    <property type="term" value="P:regulation of apoptotic process"/>
    <property type="evidence" value="ECO:0007669"/>
    <property type="project" value="InterPro"/>
</dbReference>
<dbReference type="AlphaFoldDB" id="A0A224YF41"/>
<evidence type="ECO:0000256" key="1">
    <source>
        <dbReference type="SAM" id="MobiDB-lite"/>
    </source>
</evidence>
<reference evidence="2" key="1">
    <citation type="journal article" date="2017" name="Parasit. Vectors">
        <title>Sialotranscriptomics of Rhipicephalus zambeziensis reveals intricate expression profiles of secretory proteins and suggests tight temporal transcriptional regulation during blood-feeding.</title>
        <authorList>
            <person name="de Castro M.H."/>
            <person name="de Klerk D."/>
            <person name="Pienaar R."/>
            <person name="Rees D.J.G."/>
            <person name="Mans B.J."/>
        </authorList>
    </citation>
    <scope>NUCLEOTIDE SEQUENCE</scope>
    <source>
        <tissue evidence="2">Salivary glands</tissue>
    </source>
</reference>
<dbReference type="EMBL" id="GFPF01001276">
    <property type="protein sequence ID" value="MAA12422.1"/>
    <property type="molecule type" value="Transcribed_RNA"/>
</dbReference>
<proteinExistence type="predicted"/>
<sequence>MTWYDLSSFVDHREHLLEEAFGALSPDELNILTPLELQNIPLEELKRLCMQQLQRMPRARLLAVLQDPLIKLWTSNSNDDAGPHPSSEHRLQGIVSERAQKNSSIEQEYRDISSMCTAAQMEILELELRARAIRSLMSAKARDTTAKTTTAPSSNFGGGYGQQ</sequence>
<dbReference type="InterPro" id="IPR038991">
    <property type="entry name" value="CAAP1"/>
</dbReference>
<accession>A0A224YF41</accession>